<keyword evidence="6" id="KW-1185">Reference proteome</keyword>
<name>A0AAF3JB35_9BILA</name>
<dbReference type="Gene3D" id="3.40.50.280">
    <property type="entry name" value="Cobalamin-binding domain"/>
    <property type="match status" value="1"/>
</dbReference>
<evidence type="ECO:0000256" key="5">
    <source>
        <dbReference type="ARBA" id="ARBA00023014"/>
    </source>
</evidence>
<dbReference type="PANTHER" id="PTHR43409:SF16">
    <property type="entry name" value="SLR0320 PROTEIN"/>
    <property type="match status" value="1"/>
</dbReference>
<dbReference type="AlphaFoldDB" id="A0AAF3JB35"/>
<comment type="cofactor">
    <cofactor evidence="1">
        <name>[4Fe-4S] cluster</name>
        <dbReference type="ChEBI" id="CHEBI:49883"/>
    </cofactor>
</comment>
<evidence type="ECO:0000313" key="7">
    <source>
        <dbReference type="WBParaSite" id="MBELARI_LOCUS76"/>
    </source>
</evidence>
<accession>A0AAF3JB35</accession>
<keyword evidence="4" id="KW-0408">Iron</keyword>
<evidence type="ECO:0000256" key="4">
    <source>
        <dbReference type="ARBA" id="ARBA00023004"/>
    </source>
</evidence>
<dbReference type="InterPro" id="IPR058240">
    <property type="entry name" value="rSAM_sf"/>
</dbReference>
<dbReference type="InterPro" id="IPR007197">
    <property type="entry name" value="rSAM"/>
</dbReference>
<protein>
    <recommendedName>
        <fullName evidence="8">Radical SAM core domain-containing protein</fullName>
    </recommendedName>
</protein>
<dbReference type="WBParaSite" id="MBELARI_LOCUS76">
    <property type="protein sequence ID" value="MBELARI_LOCUS76"/>
    <property type="gene ID" value="MBELARI_LOCUS76"/>
</dbReference>
<keyword evidence="5" id="KW-0411">Iron-sulfur</keyword>
<dbReference type="GO" id="GO:0003824">
    <property type="term" value="F:catalytic activity"/>
    <property type="evidence" value="ECO:0007669"/>
    <property type="project" value="InterPro"/>
</dbReference>
<dbReference type="SFLD" id="SFLDG01082">
    <property type="entry name" value="B12-binding_domain_containing"/>
    <property type="match status" value="1"/>
</dbReference>
<keyword evidence="2" id="KW-0949">S-adenosyl-L-methionine</keyword>
<dbReference type="InterPro" id="IPR051198">
    <property type="entry name" value="BchE-like"/>
</dbReference>
<sequence>MSLGHASILANLLKNGGNKIIKKLKDNKFPGNIIIGGPQISYLKSNHEKYYQQADIFIRGYAENCLLEYLQSKEKYPKVAGQADDNRVARAGLESLPSPILSGLIPPQHFIRWETQKGCPFRCSFCQHRETDLGGEALRRRNFEQLRVFNEIQWLAENKIGDLAVVDPTFNSGKQHVGIISEALNFMRTKRNLDWWKASKLRKSRQYANKTEFPM</sequence>
<evidence type="ECO:0008006" key="8">
    <source>
        <dbReference type="Google" id="ProtNLM"/>
    </source>
</evidence>
<organism evidence="6 7">
    <name type="scientific">Mesorhabditis belari</name>
    <dbReference type="NCBI Taxonomy" id="2138241"/>
    <lineage>
        <taxon>Eukaryota</taxon>
        <taxon>Metazoa</taxon>
        <taxon>Ecdysozoa</taxon>
        <taxon>Nematoda</taxon>
        <taxon>Chromadorea</taxon>
        <taxon>Rhabditida</taxon>
        <taxon>Rhabditina</taxon>
        <taxon>Rhabditomorpha</taxon>
        <taxon>Rhabditoidea</taxon>
        <taxon>Rhabditidae</taxon>
        <taxon>Mesorhabditinae</taxon>
        <taxon>Mesorhabditis</taxon>
    </lineage>
</organism>
<dbReference type="GO" id="GO:0051536">
    <property type="term" value="F:iron-sulfur cluster binding"/>
    <property type="evidence" value="ECO:0007669"/>
    <property type="project" value="UniProtKB-KW"/>
</dbReference>
<reference evidence="7" key="1">
    <citation type="submission" date="2024-02" db="UniProtKB">
        <authorList>
            <consortium name="WormBaseParasite"/>
        </authorList>
    </citation>
    <scope>IDENTIFICATION</scope>
</reference>
<evidence type="ECO:0000256" key="1">
    <source>
        <dbReference type="ARBA" id="ARBA00001966"/>
    </source>
</evidence>
<dbReference type="GO" id="GO:0005829">
    <property type="term" value="C:cytosol"/>
    <property type="evidence" value="ECO:0007669"/>
    <property type="project" value="TreeGrafter"/>
</dbReference>
<dbReference type="PANTHER" id="PTHR43409">
    <property type="entry name" value="ANAEROBIC MAGNESIUM-PROTOPORPHYRIN IX MONOMETHYL ESTER CYCLASE-RELATED"/>
    <property type="match status" value="1"/>
</dbReference>
<evidence type="ECO:0000256" key="3">
    <source>
        <dbReference type="ARBA" id="ARBA00022723"/>
    </source>
</evidence>
<dbReference type="SUPFAM" id="SSF102114">
    <property type="entry name" value="Radical SAM enzymes"/>
    <property type="match status" value="1"/>
</dbReference>
<keyword evidence="3" id="KW-0479">Metal-binding</keyword>
<evidence type="ECO:0000313" key="6">
    <source>
        <dbReference type="Proteomes" id="UP000887575"/>
    </source>
</evidence>
<dbReference type="GO" id="GO:0046872">
    <property type="term" value="F:metal ion binding"/>
    <property type="evidence" value="ECO:0007669"/>
    <property type="project" value="UniProtKB-KW"/>
</dbReference>
<evidence type="ECO:0000256" key="2">
    <source>
        <dbReference type="ARBA" id="ARBA00022691"/>
    </source>
</evidence>
<dbReference type="Proteomes" id="UP000887575">
    <property type="component" value="Unassembled WGS sequence"/>
</dbReference>
<proteinExistence type="predicted"/>
<dbReference type="SFLD" id="SFLDS00029">
    <property type="entry name" value="Radical_SAM"/>
    <property type="match status" value="1"/>
</dbReference>